<evidence type="ECO:0000313" key="4">
    <source>
        <dbReference type="EMBL" id="WAS94675.1"/>
    </source>
</evidence>
<proteinExistence type="predicted"/>
<evidence type="ECO:0000259" key="3">
    <source>
        <dbReference type="PROSITE" id="PS50125"/>
    </source>
</evidence>
<protein>
    <submittedName>
        <fullName evidence="4">Adenylate/guanylate cyclase domain-containing protein</fullName>
    </submittedName>
</protein>
<dbReference type="Pfam" id="PF00211">
    <property type="entry name" value="Guanylate_cyc"/>
    <property type="match status" value="1"/>
</dbReference>
<accession>A0ABY7H6J0</accession>
<dbReference type="CDD" id="cd07302">
    <property type="entry name" value="CHD"/>
    <property type="match status" value="1"/>
</dbReference>
<evidence type="ECO:0000256" key="2">
    <source>
        <dbReference type="SAM" id="Phobius"/>
    </source>
</evidence>
<dbReference type="Proteomes" id="UP001164459">
    <property type="component" value="Chromosome"/>
</dbReference>
<dbReference type="PROSITE" id="PS50125">
    <property type="entry name" value="GUANYLATE_CYCLASE_2"/>
    <property type="match status" value="1"/>
</dbReference>
<dbReference type="PANTHER" id="PTHR43081:SF1">
    <property type="entry name" value="ADENYLATE CYCLASE, TERMINAL-DIFFERENTIATION SPECIFIC"/>
    <property type="match status" value="1"/>
</dbReference>
<dbReference type="Pfam" id="PF05226">
    <property type="entry name" value="CHASE2"/>
    <property type="match status" value="1"/>
</dbReference>
<dbReference type="EMBL" id="CP114040">
    <property type="protein sequence ID" value="WAS94675.1"/>
    <property type="molecule type" value="Genomic_DNA"/>
</dbReference>
<reference evidence="4" key="1">
    <citation type="submission" date="2022-11" db="EMBL/GenBank/DDBJ databases">
        <title>Minimal conservation of predation-associated metabolite biosynthetic gene clusters underscores biosynthetic potential of Myxococcota including descriptions for ten novel species: Archangium lansinium sp. nov., Myxococcus landrumus sp. nov., Nannocystis bai.</title>
        <authorList>
            <person name="Ahearne A."/>
            <person name="Stevens C."/>
            <person name="Dowd S."/>
        </authorList>
    </citation>
    <scope>NUCLEOTIDE SEQUENCE</scope>
    <source>
        <strain evidence="4">Fl3</strain>
    </source>
</reference>
<dbReference type="InterPro" id="IPR050697">
    <property type="entry name" value="Adenylyl/Guanylyl_Cyclase_3/4"/>
</dbReference>
<dbReference type="SMART" id="SM00044">
    <property type="entry name" value="CYCc"/>
    <property type="match status" value="1"/>
</dbReference>
<dbReference type="SUPFAM" id="SSF55073">
    <property type="entry name" value="Nucleotide cyclase"/>
    <property type="match status" value="1"/>
</dbReference>
<feature type="region of interest" description="Disordered" evidence="1">
    <location>
        <begin position="189"/>
        <end position="212"/>
    </location>
</feature>
<dbReference type="PANTHER" id="PTHR43081">
    <property type="entry name" value="ADENYLATE CYCLASE, TERMINAL-DIFFERENTIATION SPECIFIC-RELATED"/>
    <property type="match status" value="1"/>
</dbReference>
<dbReference type="InterPro" id="IPR001054">
    <property type="entry name" value="A/G_cyclase"/>
</dbReference>
<evidence type="ECO:0000256" key="1">
    <source>
        <dbReference type="SAM" id="MobiDB-lite"/>
    </source>
</evidence>
<dbReference type="SMART" id="SM01080">
    <property type="entry name" value="CHASE2"/>
    <property type="match status" value="1"/>
</dbReference>
<dbReference type="Gene3D" id="3.30.70.1230">
    <property type="entry name" value="Nucleotide cyclase"/>
    <property type="match status" value="1"/>
</dbReference>
<feature type="transmembrane region" description="Helical" evidence="2">
    <location>
        <begin position="435"/>
        <end position="459"/>
    </location>
</feature>
<feature type="transmembrane region" description="Helical" evidence="2">
    <location>
        <begin position="410"/>
        <end position="429"/>
    </location>
</feature>
<sequence>MRGAPANPSSASRRRRALSRSPALLAALISVAIALLCALERTSWRIGWVDALERTSLDQRFRWRGPIATTGEVVIVAIDDDTLERRPELYERRAGTAALVRAIAAARPAAIGIDQVYVDPEEVLSPGLGRRIKEHVARNMFFKPGTKGQADALLQEVARELMGDAELADAVEAAGNVALAIHLTQEAGEGRPLPEPASLRHGRYGQQDARSPPTRIAETGLVSLPELVSRARALGGITVEEESDRAVRTIPAAWRVGDAAYAPLAVQLVALRDGLGRAELAFLGGESSLQIGARRVPLGADEAVVLNFRGGGGTFTTVSAVDVVDGRADELLRGKIVLLGVTYFGHDVVRTPFARDLPGVELQATAVDTILAGDTLVRSSALTDALVTLASGFLVSLLFAAVLRAGPLARIAGVLAVVGLDVAAAWLAFTRANLWLALVWPLLAAVVAGSAALAAAYAGEALQRARLRRTFSSYLGAEVLDELLADPTALGLGGARRELTVLFSDIRDFTSVAERLSPEDLVALLNTFLTPMTQEVMTRAGYLDKYIGDAIMAVFGAPVARTDHAERGLATALAMHAALARLRPSLRQFGTEALQIGVGINTGEMVVGNMGSADRFDYTVCGDAVNLASRLEGLTKTYGVFCLVGASTRAAAPASYQFREIDLVRVKGKGRPVAIFELLAGPGGAVASYAALDRWGAALAAFRAGEFLKARAEWQAFQAENPDDPVVRLHLGRLAELGEQAPPDWDGVVVFTHK</sequence>
<keyword evidence="2" id="KW-0812">Transmembrane</keyword>
<name>A0ABY7H6J0_9BACT</name>
<dbReference type="RefSeq" id="WP_269037012.1">
    <property type="nucleotide sequence ID" value="NZ_CP114040.1"/>
</dbReference>
<organism evidence="4 5">
    <name type="scientific">Nannocystis punicea</name>
    <dbReference type="NCBI Taxonomy" id="2995304"/>
    <lineage>
        <taxon>Bacteria</taxon>
        <taxon>Pseudomonadati</taxon>
        <taxon>Myxococcota</taxon>
        <taxon>Polyangia</taxon>
        <taxon>Nannocystales</taxon>
        <taxon>Nannocystaceae</taxon>
        <taxon>Nannocystis</taxon>
    </lineage>
</organism>
<dbReference type="InterPro" id="IPR007890">
    <property type="entry name" value="CHASE2"/>
</dbReference>
<keyword evidence="2" id="KW-0472">Membrane</keyword>
<evidence type="ECO:0000313" key="5">
    <source>
        <dbReference type="Proteomes" id="UP001164459"/>
    </source>
</evidence>
<dbReference type="InterPro" id="IPR029787">
    <property type="entry name" value="Nucleotide_cyclase"/>
</dbReference>
<gene>
    <name evidence="4" type="ORF">O0S08_00810</name>
</gene>
<keyword evidence="2" id="KW-1133">Transmembrane helix</keyword>
<keyword evidence="5" id="KW-1185">Reference proteome</keyword>
<feature type="domain" description="Guanylate cyclase" evidence="3">
    <location>
        <begin position="500"/>
        <end position="632"/>
    </location>
</feature>